<dbReference type="PANTHER" id="PTHR33050">
    <property type="entry name" value="REVERSE TRANSCRIPTASE DOMAIN-CONTAINING PROTEIN"/>
    <property type="match status" value="1"/>
</dbReference>
<proteinExistence type="predicted"/>
<dbReference type="OrthoDB" id="437191at2759"/>
<dbReference type="PANTHER" id="PTHR33050:SF7">
    <property type="entry name" value="RIBONUCLEASE H"/>
    <property type="match status" value="1"/>
</dbReference>
<reference evidence="2 3" key="1">
    <citation type="submission" date="2016-02" db="EMBL/GenBank/DDBJ databases">
        <title>Genome analysis of coral dinoflagellate symbionts highlights evolutionary adaptations to a symbiotic lifestyle.</title>
        <authorList>
            <person name="Aranda M."/>
            <person name="Li Y."/>
            <person name="Liew Y.J."/>
            <person name="Baumgarten S."/>
            <person name="Simakov O."/>
            <person name="Wilson M."/>
            <person name="Piel J."/>
            <person name="Ashoor H."/>
            <person name="Bougouffa S."/>
            <person name="Bajic V.B."/>
            <person name="Ryu T."/>
            <person name="Ravasi T."/>
            <person name="Bayer T."/>
            <person name="Micklem G."/>
            <person name="Kim H."/>
            <person name="Bhak J."/>
            <person name="Lajeunesse T.C."/>
            <person name="Voolstra C.R."/>
        </authorList>
    </citation>
    <scope>NUCLEOTIDE SEQUENCE [LARGE SCALE GENOMIC DNA]</scope>
    <source>
        <strain evidence="2 3">CCMP2467</strain>
    </source>
</reference>
<name>A0A1Q9EA74_SYMMI</name>
<keyword evidence="3" id="KW-1185">Reference proteome</keyword>
<evidence type="ECO:0000313" key="3">
    <source>
        <dbReference type="Proteomes" id="UP000186817"/>
    </source>
</evidence>
<dbReference type="InterPro" id="IPR052055">
    <property type="entry name" value="Hepadnavirus_pol/RT"/>
</dbReference>
<organism evidence="2 3">
    <name type="scientific">Symbiodinium microadriaticum</name>
    <name type="common">Dinoflagellate</name>
    <name type="synonym">Zooxanthella microadriatica</name>
    <dbReference type="NCBI Taxonomy" id="2951"/>
    <lineage>
        <taxon>Eukaryota</taxon>
        <taxon>Sar</taxon>
        <taxon>Alveolata</taxon>
        <taxon>Dinophyceae</taxon>
        <taxon>Suessiales</taxon>
        <taxon>Symbiodiniaceae</taxon>
        <taxon>Symbiodinium</taxon>
    </lineage>
</organism>
<comment type="caution">
    <text evidence="2">The sequence shown here is derived from an EMBL/GenBank/DDBJ whole genome shotgun (WGS) entry which is preliminary data.</text>
</comment>
<dbReference type="InterPro" id="IPR043502">
    <property type="entry name" value="DNA/RNA_pol_sf"/>
</dbReference>
<dbReference type="Proteomes" id="UP000186817">
    <property type="component" value="Unassembled WGS sequence"/>
</dbReference>
<gene>
    <name evidence="2" type="ORF">AK812_SmicGene12643</name>
</gene>
<evidence type="ECO:0000313" key="2">
    <source>
        <dbReference type="EMBL" id="OLQ04325.1"/>
    </source>
</evidence>
<sequence length="1859" mass="198468">MGGGGEALVEDPGKTLDIIGKRVIELDCEGFLNRHESKLYGIVDSYLLEVAMLVGRGECLSWCGKPERIDDFKTNYPGELLDEEGAIEIPQSKPPPSPPLVAGQEDSETAVSILQAIKASAALAILTVDVVLASTRMPAWPCPDSQLLALEALGRVCNLPLRMGNLTELTYASLLRASGPFVAHRPPFCDGAGAPSSADHSLPHSSGLSKASQAWLEWARKSNLSKRVFAHISQSRPDHPLSQEEQSEALAILCSALDLDLNSMKAISPGIAVGKLSLVKVEGRDPRLVLDSTICQVNPLCRTPEAVTMPTVQEVRRSFQPQDPRGAYISASIDFKAAHKRVKVHDTEQGLLLFAFNGTLWRYVVCHFGAKFSAYWWQRVGGLITRILHASLAQHPHRAWLYVDDLLAALLRTSAHESLLILVLLLSSLGAPISWKKAYVGDSLIWCGWKFNFAYETVELCAAKRAKLSTQIQGLLSKPKVPRKELEACIGLLMWATNISPVLRPYLAPLYRLLNSPPGANYSIAPRMWPLFLHCLDSRAVFVREAMGLSIPLNSRVIEWGNKSVHGKSDLPLMAKPTGHTWIRVSDPSCPVIKMTRAAQTSLAWLAPRIAAIPTTPLSMPPILSSLARADAMAEGDQVGIGGWVSTKHSLAWFAEAYTMEEIRAFWPFLTKDAQKYIACFETLAQLALAMTAQAHHGHSRLSLCLPTESDNTPTEGGVNKLFTTSWPLSQFLSLVASWSNGLTIQVSHVAGAHNEWADDLSRDACVLPSAALMVDTVLLGTVFQQVARHGGEETKRFSVDADPRNALKASLKQMKGRVLRLSLLLHEYRADGCLQPHDGPLQALAALERVEGSSANFDHCMSQLEFMRRELCNNFATHQPPVQIAAGLLQGLALDGRLGAPAALADALLGRGGDFRISRVQRCAAERRWRLGVRAALAQSGLAQALAAGELRLSLEPDFALTLDAPGAFVLRLQYDLRRWLVLDSSLSSQGLGATVSLPVDTEQAWRRQLQGVADEAASADSDVPAALATAAHFFCSHLWLQACCDEARAAHGQLREVSSTFWDRRGFASLRILPDWEPTCGGICAAPAASSTRASTDETQGPASGITLELHKDPDGGIRPSLPPEFASLAPLPVQPPSRLASLGGVGPCLDEVLRQAHAAVSAFTMRRLRVGLLQVVPSRGAPLLDESQVEDLPDGQSLRCLRRGCWVHVGLDASGRLALEAQGCTEPRRQKAAGGHEGFLLRMEALRFAALREAAGAAVAAEGWQSNVSDAPESGCVHFTCRSAEDRLDALEFDLGDSEISNVNLVVEGGACIHATGLDNFSFVQPGGESASAIIDLQKGLRQHLAQAQLLLAVSTLGREVIVTVAEHAKVLEASGYEAILGHVASPVPGTLEGELCFKRLDAVEATGKLAPTPFASPLRFQVADLNDLTTIANLVQQGFAEASVVDRRCAGVQTPAATAEVATKAMPELGLRSAPTTPKNAPPPVPVESDDDGASRRPQHKAPPAVENHTVARVRGGAYSSTGVLHTHPGLDGAGQGLPDEAVPNISTGSGGSSDACCPNGTYAFGSLAALAAGVNPFGAAISMSASASGLATPAQSTTGRRPPNMQEIKAALDVQSAAMAPAPPSTALMPSTTLTAPEPETTTGPQLIDPDLGIPAVATVEADTFQWWTHRRRQVRPARGAARAMRDAGGGAEVFFPSLDGGGSMGSAARPNRANNGWDFVLRLGGAVFYDHGVVPVVALAAFSTHLPGEVTAFIDNTAGQAALSNWYGKDPAMNGMLAAFWALAARQGTIVDFRRVPSKANVADAVSRDDFGRARREGWTRVHVPASPIKHILAKAVDDLPYAVDGAAGDLLA</sequence>
<evidence type="ECO:0000256" key="1">
    <source>
        <dbReference type="SAM" id="MobiDB-lite"/>
    </source>
</evidence>
<protein>
    <submittedName>
        <fullName evidence="2">Uncharacterized protein</fullName>
    </submittedName>
</protein>
<accession>A0A1Q9EA74</accession>
<dbReference type="SUPFAM" id="SSF56672">
    <property type="entry name" value="DNA/RNA polymerases"/>
    <property type="match status" value="1"/>
</dbReference>
<feature type="region of interest" description="Disordered" evidence="1">
    <location>
        <begin position="1475"/>
        <end position="1557"/>
    </location>
</feature>
<dbReference type="EMBL" id="LSRX01000213">
    <property type="protein sequence ID" value="OLQ04325.1"/>
    <property type="molecule type" value="Genomic_DNA"/>
</dbReference>